<proteinExistence type="predicted"/>
<organism evidence="1 2">
    <name type="scientific">Salix suchowensis</name>
    <dbReference type="NCBI Taxonomy" id="1278906"/>
    <lineage>
        <taxon>Eukaryota</taxon>
        <taxon>Viridiplantae</taxon>
        <taxon>Streptophyta</taxon>
        <taxon>Embryophyta</taxon>
        <taxon>Tracheophyta</taxon>
        <taxon>Spermatophyta</taxon>
        <taxon>Magnoliopsida</taxon>
        <taxon>eudicotyledons</taxon>
        <taxon>Gunneridae</taxon>
        <taxon>Pentapetalae</taxon>
        <taxon>rosids</taxon>
        <taxon>fabids</taxon>
        <taxon>Malpighiales</taxon>
        <taxon>Salicaceae</taxon>
        <taxon>Saliceae</taxon>
        <taxon>Salix</taxon>
    </lineage>
</organism>
<comment type="caution">
    <text evidence="1">The sequence shown here is derived from an EMBL/GenBank/DDBJ whole genome shotgun (WGS) entry which is preliminary data.</text>
</comment>
<name>A0ABQ9CDE0_9ROSI</name>
<dbReference type="EMBL" id="JAPFFI010000004">
    <property type="protein sequence ID" value="KAJ6396959.1"/>
    <property type="molecule type" value="Genomic_DNA"/>
</dbReference>
<dbReference type="Proteomes" id="UP001141253">
    <property type="component" value="Chromosome 4"/>
</dbReference>
<keyword evidence="2" id="KW-1185">Reference proteome</keyword>
<sequence length="160" mass="17457">MSMIKYPIFYFINSSISHFFFMSDPNFSFLINYSWPQKTSSPKNSHSFPCFLSSASLPSSLLSLSPKEPQSLNKPSISDPPQQYSPFPAITLMVPGSTTQIGYPKTMTVHVKKYSKVGIASLEINQMLKTLSSGDGSLMGVISLLGTPSIGICLSLSFAL</sequence>
<accession>A0ABQ9CDE0</accession>
<reference evidence="1" key="1">
    <citation type="submission" date="2022-10" db="EMBL/GenBank/DDBJ databases">
        <authorList>
            <person name="Hyden B.L."/>
            <person name="Feng K."/>
            <person name="Yates T."/>
            <person name="Jawdy S."/>
            <person name="Smart L.B."/>
            <person name="Muchero W."/>
        </authorList>
    </citation>
    <scope>NUCLEOTIDE SEQUENCE</scope>
    <source>
        <tissue evidence="1">Shoot tip</tissue>
    </source>
</reference>
<gene>
    <name evidence="1" type="ORF">OIU77_021905</name>
</gene>
<evidence type="ECO:0000313" key="2">
    <source>
        <dbReference type="Proteomes" id="UP001141253"/>
    </source>
</evidence>
<evidence type="ECO:0000313" key="1">
    <source>
        <dbReference type="EMBL" id="KAJ6396959.1"/>
    </source>
</evidence>
<protein>
    <submittedName>
        <fullName evidence="1">Uncharacterized protein</fullName>
    </submittedName>
</protein>
<reference evidence="1" key="2">
    <citation type="journal article" date="2023" name="Int. J. Mol. Sci.">
        <title>De Novo Assembly and Annotation of 11 Diverse Shrub Willow (Salix) Genomes Reveals Novel Gene Organization in Sex-Linked Regions.</title>
        <authorList>
            <person name="Hyden B."/>
            <person name="Feng K."/>
            <person name="Yates T.B."/>
            <person name="Jawdy S."/>
            <person name="Cereghino C."/>
            <person name="Smart L.B."/>
            <person name="Muchero W."/>
        </authorList>
    </citation>
    <scope>NUCLEOTIDE SEQUENCE</scope>
    <source>
        <tissue evidence="1">Shoot tip</tissue>
    </source>
</reference>